<feature type="region of interest" description="Disordered" evidence="1">
    <location>
        <begin position="1274"/>
        <end position="1302"/>
    </location>
</feature>
<dbReference type="Proteomes" id="UP000596660">
    <property type="component" value="Unplaced"/>
</dbReference>
<feature type="region of interest" description="Disordered" evidence="1">
    <location>
        <begin position="1006"/>
        <end position="1127"/>
    </location>
</feature>
<dbReference type="OMA" id="MIRLCTC"/>
<reference evidence="2" key="1">
    <citation type="journal article" date="2017" name="Nature">
        <title>The genome of Chenopodium quinoa.</title>
        <authorList>
            <person name="Jarvis D.E."/>
            <person name="Ho Y.S."/>
            <person name="Lightfoot D.J."/>
            <person name="Schmoeckel S.M."/>
            <person name="Li B."/>
            <person name="Borm T.J.A."/>
            <person name="Ohyanagi H."/>
            <person name="Mineta K."/>
            <person name="Michell C.T."/>
            <person name="Saber N."/>
            <person name="Kharbatia N.M."/>
            <person name="Rupper R.R."/>
            <person name="Sharp A.R."/>
            <person name="Dally N."/>
            <person name="Boughton B.A."/>
            <person name="Woo Y.H."/>
            <person name="Gao G."/>
            <person name="Schijlen E.G.W.M."/>
            <person name="Guo X."/>
            <person name="Momin A.A."/>
            <person name="Negrao S."/>
            <person name="Al-Babili S."/>
            <person name="Gehring C."/>
            <person name="Roessner U."/>
            <person name="Jung C."/>
            <person name="Murphy K."/>
            <person name="Arold S.T."/>
            <person name="Gojobori T."/>
            <person name="van der Linden C.G."/>
            <person name="van Loo E.N."/>
            <person name="Jellen E.N."/>
            <person name="Maughan P.J."/>
            <person name="Tester M."/>
        </authorList>
    </citation>
    <scope>NUCLEOTIDE SEQUENCE [LARGE SCALE GENOMIC DNA]</scope>
    <source>
        <strain evidence="2">cv. PI 614886</strain>
    </source>
</reference>
<feature type="region of interest" description="Disordered" evidence="1">
    <location>
        <begin position="822"/>
        <end position="844"/>
    </location>
</feature>
<sequence length="1358" mass="151423">MPVSETEKRGVLASGCRFSNKAEHVPIKKRRFLLRSPSPPPVYNSPCAEEIADQTRSQDVSIKLLPLQSSMSDISSSQIVENKNRIDAKKTCNSNKSFGEDEDFSGISILAAAACSSSLGRDCGYAEDGSGIEESSVLERAREVSTYAEAPSLPKGLSKEDIINSSEMSSGATSSCISIEPVVELASISNTVNSSQNVVAVGKMKDVSLGFSADVSCSKDEDEGKDQRQSSRDVRLHWDLNVVMDAWEQPFDDPGVQNVVAPDISQDAGKVDHNDNMEIKAHDSRENLETMHAAKSCLVPGEQRSPANQSSVDIKDNYDIDSCLNLKQPLCVGEKPLSTNSNLNLDVVKCMVEDSKSMHHDENIDPTVGLVAAAPDQTAQLSASYTVNEVDDSSVKSPDLNDNSVRYEPVIEGLKTDGGVSSCQLQNFGNACASDATFGAVSADSYISLCVSSSSKVKQNVTVPEDLETPENFHHEEKSSIENADLKTVEHQEHAEVAVSDDNAPVHTEASNSVPKRCELPIALDTKLQDFNYIQDGSIVSNNETIKNPSENCSVTLMDSCDFSIHETCKINLDNCSNYSDNTDYEDSLKQSNDVGVQCYPVLTVGTDANGELQEGYDSQYEDGELRESSEHAWEEYDAGDREAENIDYISNYRETHMANSSEDHVSESVQDEDRKSGRLGTAAAVAFHDCKNDKEVFEVASEAVVNDREHDEGNQMKSSHAGGKTEIIQQKELLESSKSFSDMGNQGIDDIRRKNRMPGHIDGPLDPQDDETRVEPKAFRRGLQSQIEGPISRDHAYREERFKKMENRFELGSMRSFERPRYSFHSQGRGRQGGRWDGSSDNRRSFRRYSPIIHGHSKLDVDASVERDDHACVGTQDDASYSQQLPKSRAGADREPCAGFHSRYNTDRKFSPDRAGDFGRGRSFRYGPFSESRGGRGRFSGPSPDESFQSSLKYRRPLSRRERSISPFGGRGQSNIHHSRRKSPSRSRSRSPVIWNSPWRRLGAGNSGNTFFRHRSRSPNFRPEARMQRLRSPQQQPGSGPDHAGGFRSISRNHGSPPRNRWSSARKDEPGSFRELGYKQRNSAPDRSPGRIRLRDDRGTAIDSPRNLKPDGYYRTSDRIPDDAGRGVRYEENFGERRKQYNLLRPARRNFDDGMANKMHQDINDSFSMTNGFRDRDVSSLQDRGLRGIDSRIGDGPRRFRGENHSVIYERDGKFNPNSKQFGVDVMDSSHNSKCEEQYRPNYAGRFSDTNGSNRGCRYENYQDRRKHYGQPNIMRRTDNEDPEKRLDHDETFQDTPEFGSRVTRDCDGRIGSLSTSFREDEEPVVCGQEDKLDDNPLSVGVQNCGGDDATKGVVPS</sequence>
<feature type="compositionally biased region" description="Basic residues" evidence="1">
    <location>
        <begin position="978"/>
        <end position="990"/>
    </location>
</feature>
<feature type="compositionally biased region" description="Basic and acidic residues" evidence="1">
    <location>
        <begin position="1117"/>
        <end position="1127"/>
    </location>
</feature>
<organism evidence="2 3">
    <name type="scientific">Chenopodium quinoa</name>
    <name type="common">Quinoa</name>
    <dbReference type="NCBI Taxonomy" id="63459"/>
    <lineage>
        <taxon>Eukaryota</taxon>
        <taxon>Viridiplantae</taxon>
        <taxon>Streptophyta</taxon>
        <taxon>Embryophyta</taxon>
        <taxon>Tracheophyta</taxon>
        <taxon>Spermatophyta</taxon>
        <taxon>Magnoliopsida</taxon>
        <taxon>eudicotyledons</taxon>
        <taxon>Gunneridae</taxon>
        <taxon>Pentapetalae</taxon>
        <taxon>Caryophyllales</taxon>
        <taxon>Chenopodiaceae</taxon>
        <taxon>Chenopodioideae</taxon>
        <taxon>Atripliceae</taxon>
        <taxon>Chenopodium</taxon>
    </lineage>
</organism>
<feature type="region of interest" description="Disordered" evidence="1">
    <location>
        <begin position="874"/>
        <end position="993"/>
    </location>
</feature>
<feature type="compositionally biased region" description="Polar residues" evidence="1">
    <location>
        <begin position="878"/>
        <end position="887"/>
    </location>
</feature>
<feature type="compositionally biased region" description="Basic and acidic residues" evidence="1">
    <location>
        <begin position="1277"/>
        <end position="1293"/>
    </location>
</feature>
<feature type="compositionally biased region" description="Basic and acidic residues" evidence="1">
    <location>
        <begin position="1066"/>
        <end position="1079"/>
    </location>
</feature>
<feature type="region of interest" description="Disordered" evidence="1">
    <location>
        <begin position="1322"/>
        <end position="1358"/>
    </location>
</feature>
<feature type="compositionally biased region" description="Basic and acidic residues" evidence="1">
    <location>
        <begin position="905"/>
        <end position="921"/>
    </location>
</feature>
<evidence type="ECO:0000313" key="2">
    <source>
        <dbReference type="EnsemblPlants" id="AUR62027265-RA:cds"/>
    </source>
</evidence>
<feature type="region of interest" description="Disordered" evidence="1">
    <location>
        <begin position="751"/>
        <end position="773"/>
    </location>
</feature>
<dbReference type="PANTHER" id="PTHR34536">
    <property type="entry name" value="DENTIN SIALOPHOSPHOPROTEIN-LIKE PROTEIN"/>
    <property type="match status" value="1"/>
</dbReference>
<dbReference type="Gramene" id="AUR62027265-RA">
    <property type="protein sequence ID" value="AUR62027265-RA:cds"/>
    <property type="gene ID" value="AUR62027265"/>
</dbReference>
<reference evidence="2" key="2">
    <citation type="submission" date="2021-03" db="UniProtKB">
        <authorList>
            <consortium name="EnsemblPlants"/>
        </authorList>
    </citation>
    <scope>IDENTIFICATION</scope>
</reference>
<proteinExistence type="predicted"/>
<evidence type="ECO:0000313" key="3">
    <source>
        <dbReference type="Proteomes" id="UP000596660"/>
    </source>
</evidence>
<dbReference type="EnsemblPlants" id="AUR62027265-RA">
    <property type="protein sequence ID" value="AUR62027265-RA:cds"/>
    <property type="gene ID" value="AUR62027265"/>
</dbReference>
<name>A0A803MCS2_CHEQI</name>
<protein>
    <submittedName>
        <fullName evidence="2">Uncharacterized protein</fullName>
    </submittedName>
</protein>
<dbReference type="PANTHER" id="PTHR34536:SF6">
    <property type="entry name" value="DENTIN SIALOPHOSPHOPROTEIN-LIKE PROTEIN"/>
    <property type="match status" value="1"/>
</dbReference>
<accession>A0A803MCS2</accession>
<keyword evidence="3" id="KW-1185">Reference proteome</keyword>
<evidence type="ECO:0000256" key="1">
    <source>
        <dbReference type="SAM" id="MobiDB-lite"/>
    </source>
</evidence>